<reference evidence="1 2" key="1">
    <citation type="submission" date="2018-04" db="EMBL/GenBank/DDBJ databases">
        <title>Sphingobacterium sp. M46 Genome.</title>
        <authorList>
            <person name="Cheng J."/>
            <person name="Li Y."/>
        </authorList>
    </citation>
    <scope>NUCLEOTIDE SEQUENCE [LARGE SCALE GENOMIC DNA]</scope>
    <source>
        <strain evidence="1 2">M46</strain>
    </source>
</reference>
<dbReference type="AlphaFoldDB" id="A0A363NLD4"/>
<evidence type="ECO:0000313" key="2">
    <source>
        <dbReference type="Proteomes" id="UP000250831"/>
    </source>
</evidence>
<dbReference type="RefSeq" id="WP_108636791.1">
    <property type="nucleotide sequence ID" value="NZ_QCXX01000010.1"/>
</dbReference>
<comment type="caution">
    <text evidence="1">The sequence shown here is derived from an EMBL/GenBank/DDBJ whole genome shotgun (WGS) entry which is preliminary data.</text>
</comment>
<evidence type="ECO:0000313" key="1">
    <source>
        <dbReference type="EMBL" id="PUV21451.1"/>
    </source>
</evidence>
<accession>A0A363NLD4</accession>
<sequence>MIVSLYPLTLLIEALDHLENKGAQARLHEISVACSDNFALSLQAFRQISNVDSASQAVRLYHTQLLRLHQKLDSFCRDNNIGDRTALVALEDLLERIEFLFKRDIDPATSLPSHYRKRMYAYVYINMPYILDSLAQKDIPQVYLGEILSAMDSLFENGKIPYIQYRHQDYLIQLVESLRQLAQDKRQGKNWHYRFLVVMVNFNFNHMGFFNRWKELYISDPSFMDALLRFPKHFSCIPNFAYDSNRRSLLELMCEYIQAENTQPHSTLHDHSQRFIHSNFNGKELKIWMHIAVKANIMRSSEKKEVAEEFSKLIKTREGTLLSAHSLTRMDKSAEFHAAVRIRRVLNTMLAELNEQFPELNK</sequence>
<dbReference type="EMBL" id="QCXX01000010">
    <property type="protein sequence ID" value="PUV21451.1"/>
    <property type="molecule type" value="Genomic_DNA"/>
</dbReference>
<dbReference type="OrthoDB" id="707251at2"/>
<organism evidence="1 2">
    <name type="scientific">Sphingobacterium athyrii</name>
    <dbReference type="NCBI Taxonomy" id="2152717"/>
    <lineage>
        <taxon>Bacteria</taxon>
        <taxon>Pseudomonadati</taxon>
        <taxon>Bacteroidota</taxon>
        <taxon>Sphingobacteriia</taxon>
        <taxon>Sphingobacteriales</taxon>
        <taxon>Sphingobacteriaceae</taxon>
        <taxon>Sphingobacterium</taxon>
    </lineage>
</organism>
<name>A0A363NLD4_9SPHI</name>
<proteinExistence type="predicted"/>
<gene>
    <name evidence="1" type="ORF">DCO56_26970</name>
</gene>
<protein>
    <submittedName>
        <fullName evidence="1">Uncharacterized protein</fullName>
    </submittedName>
</protein>
<keyword evidence="2" id="KW-1185">Reference proteome</keyword>
<dbReference type="Proteomes" id="UP000250831">
    <property type="component" value="Unassembled WGS sequence"/>
</dbReference>